<dbReference type="GO" id="GO:0031956">
    <property type="term" value="F:medium-chain fatty acid-CoA ligase activity"/>
    <property type="evidence" value="ECO:0007669"/>
    <property type="project" value="TreeGrafter"/>
</dbReference>
<dbReference type="PANTHER" id="PTHR43201">
    <property type="entry name" value="ACYL-COA SYNTHETASE"/>
    <property type="match status" value="1"/>
</dbReference>
<dbReference type="InterPro" id="IPR025110">
    <property type="entry name" value="AMP-bd_C"/>
</dbReference>
<evidence type="ECO:0000313" key="6">
    <source>
        <dbReference type="Proteomes" id="UP000199473"/>
    </source>
</evidence>
<dbReference type="PANTHER" id="PTHR43201:SF5">
    <property type="entry name" value="MEDIUM-CHAIN ACYL-COA LIGASE ACSF2, MITOCHONDRIAL"/>
    <property type="match status" value="1"/>
</dbReference>
<evidence type="ECO:0000313" key="5">
    <source>
        <dbReference type="EMBL" id="SFL11447.1"/>
    </source>
</evidence>
<dbReference type="InterPro" id="IPR042099">
    <property type="entry name" value="ANL_N_sf"/>
</dbReference>
<organism evidence="5 6">
    <name type="scientific">Falsiroseomonas stagni DSM 19981</name>
    <dbReference type="NCBI Taxonomy" id="1123062"/>
    <lineage>
        <taxon>Bacteria</taxon>
        <taxon>Pseudomonadati</taxon>
        <taxon>Pseudomonadota</taxon>
        <taxon>Alphaproteobacteria</taxon>
        <taxon>Acetobacterales</taxon>
        <taxon>Roseomonadaceae</taxon>
        <taxon>Falsiroseomonas</taxon>
    </lineage>
</organism>
<evidence type="ECO:0000259" key="3">
    <source>
        <dbReference type="Pfam" id="PF00501"/>
    </source>
</evidence>
<reference evidence="5 6" key="1">
    <citation type="submission" date="2016-10" db="EMBL/GenBank/DDBJ databases">
        <authorList>
            <person name="de Groot N.N."/>
        </authorList>
    </citation>
    <scope>NUCLEOTIDE SEQUENCE [LARGE SCALE GENOMIC DNA]</scope>
    <source>
        <strain evidence="5 6">DSM 19981</strain>
    </source>
</reference>
<dbReference type="InterPro" id="IPR000873">
    <property type="entry name" value="AMP-dep_synth/lig_dom"/>
</dbReference>
<dbReference type="STRING" id="1123062.SAMN02745775_12138"/>
<dbReference type="RefSeq" id="WP_092963259.1">
    <property type="nucleotide sequence ID" value="NZ_FOSQ01000021.1"/>
</dbReference>
<evidence type="ECO:0000256" key="1">
    <source>
        <dbReference type="ARBA" id="ARBA00006432"/>
    </source>
</evidence>
<dbReference type="Gene3D" id="3.40.50.12780">
    <property type="entry name" value="N-terminal domain of ligase-like"/>
    <property type="match status" value="1"/>
</dbReference>
<comment type="similarity">
    <text evidence="1">Belongs to the ATP-dependent AMP-binding enzyme family.</text>
</comment>
<keyword evidence="2" id="KW-0436">Ligase</keyword>
<dbReference type="Pfam" id="PF13193">
    <property type="entry name" value="AMP-binding_C"/>
    <property type="match status" value="1"/>
</dbReference>
<proteinExistence type="inferred from homology"/>
<dbReference type="Pfam" id="PF00501">
    <property type="entry name" value="AMP-binding"/>
    <property type="match status" value="1"/>
</dbReference>
<gene>
    <name evidence="5" type="ORF">SAMN02745775_12138</name>
</gene>
<keyword evidence="6" id="KW-1185">Reference proteome</keyword>
<dbReference type="AlphaFoldDB" id="A0A1I4F3M3"/>
<evidence type="ECO:0000256" key="2">
    <source>
        <dbReference type="ARBA" id="ARBA00022598"/>
    </source>
</evidence>
<accession>A0A1I4F3M3</accession>
<dbReference type="SUPFAM" id="SSF56801">
    <property type="entry name" value="Acetyl-CoA synthetase-like"/>
    <property type="match status" value="1"/>
</dbReference>
<dbReference type="EMBL" id="FOSQ01000021">
    <property type="protein sequence ID" value="SFL11447.1"/>
    <property type="molecule type" value="Genomic_DNA"/>
</dbReference>
<evidence type="ECO:0000259" key="4">
    <source>
        <dbReference type="Pfam" id="PF13193"/>
    </source>
</evidence>
<name>A0A1I4F3M3_9PROT</name>
<feature type="domain" description="AMP-binding enzyme C-terminal" evidence="4">
    <location>
        <begin position="425"/>
        <end position="503"/>
    </location>
</feature>
<dbReference type="OrthoDB" id="9803968at2"/>
<dbReference type="Gene3D" id="3.30.300.30">
    <property type="match status" value="1"/>
</dbReference>
<feature type="domain" description="AMP-dependent synthetase/ligase" evidence="3">
    <location>
        <begin position="12"/>
        <end position="374"/>
    </location>
</feature>
<protein>
    <submittedName>
        <fullName evidence="5">Fatty-acyl-CoA synthase</fullName>
    </submittedName>
</protein>
<dbReference type="GO" id="GO:0006631">
    <property type="term" value="P:fatty acid metabolic process"/>
    <property type="evidence" value="ECO:0007669"/>
    <property type="project" value="TreeGrafter"/>
</dbReference>
<dbReference type="Proteomes" id="UP000199473">
    <property type="component" value="Unassembled WGS sequence"/>
</dbReference>
<sequence length="521" mass="55632">MSWTRRLADFLDSNAQERGGDEAVVARDARLTNAALRDEAHAIARSLLARGIGKGDFVGLLMGNDARWVSSFYACALIGAVTVPINTRFKAPEIAFALSRAKCKAVLLSGSFLGIDFAAAVRQVAPELPDLQHIVISGEPSWDHFCATQAPEAALDAAIAQVGADDPLLVQYTSGTTAHPKGVLLTHHNMLRNATVCAAKLGVRGDDRYLNCRPFFHVAGSTLSLLVCLVTGATLVTPPTFEAGEALALLERERCTVTSGNDAIFQLMLSHPSFDRTRIHLRGGWAAAGPETMRRIVEEMGVRDLCWAYGLSEASPNVALSDHREPVAARIAGGALPHEGLEVRIAHPETFVPLPSGAAGEIQVRGWSVMKGYLNDPENSAKAFTPDGFLRTGDLGTLDAGGRLRMVGRIKDVIRVGGENVAPAEVEEVLSSHPAVALAQVVGVPDARLGEVCAAFVQLRVGASIEAADLLAWLKPQIANFRLPRHLRVVKDFEAIGMTASGKVQKVKLRIHALEVLGLSS</sequence>
<dbReference type="InterPro" id="IPR045851">
    <property type="entry name" value="AMP-bd_C_sf"/>
</dbReference>